<keyword evidence="4" id="KW-1185">Reference proteome</keyword>
<dbReference type="GO" id="GO:0006281">
    <property type="term" value="P:DNA repair"/>
    <property type="evidence" value="ECO:0007669"/>
    <property type="project" value="UniProtKB-ARBA"/>
</dbReference>
<dbReference type="InterPro" id="IPR019080">
    <property type="entry name" value="YqaJ_viral_recombinase"/>
</dbReference>
<evidence type="ECO:0000256" key="1">
    <source>
        <dbReference type="SAM" id="MobiDB-lite"/>
    </source>
</evidence>
<feature type="compositionally biased region" description="Basic and acidic residues" evidence="1">
    <location>
        <begin position="527"/>
        <end position="538"/>
    </location>
</feature>
<gene>
    <name evidence="3" type="ORF">FSP39_024263</name>
</gene>
<feature type="region of interest" description="Disordered" evidence="1">
    <location>
        <begin position="522"/>
        <end position="542"/>
    </location>
</feature>
<dbReference type="InterPro" id="IPR011335">
    <property type="entry name" value="Restrct_endonuc-II-like"/>
</dbReference>
<organism evidence="3 4">
    <name type="scientific">Pinctada imbricata</name>
    <name type="common">Atlantic pearl-oyster</name>
    <name type="synonym">Pinctada martensii</name>
    <dbReference type="NCBI Taxonomy" id="66713"/>
    <lineage>
        <taxon>Eukaryota</taxon>
        <taxon>Metazoa</taxon>
        <taxon>Spiralia</taxon>
        <taxon>Lophotrochozoa</taxon>
        <taxon>Mollusca</taxon>
        <taxon>Bivalvia</taxon>
        <taxon>Autobranchia</taxon>
        <taxon>Pteriomorphia</taxon>
        <taxon>Pterioida</taxon>
        <taxon>Pterioidea</taxon>
        <taxon>Pteriidae</taxon>
        <taxon>Pinctada</taxon>
    </lineage>
</organism>
<evidence type="ECO:0000259" key="2">
    <source>
        <dbReference type="Pfam" id="PF09588"/>
    </source>
</evidence>
<dbReference type="SUPFAM" id="SSF52980">
    <property type="entry name" value="Restriction endonuclease-like"/>
    <property type="match status" value="1"/>
</dbReference>
<dbReference type="Gene3D" id="3.90.320.10">
    <property type="match status" value="1"/>
</dbReference>
<dbReference type="PANTHER" id="PTHR46609:SF8">
    <property type="entry name" value="YQAJ VIRAL RECOMBINASE DOMAIN-CONTAINING PROTEIN"/>
    <property type="match status" value="1"/>
</dbReference>
<name>A0AA89BWH0_PINIB</name>
<dbReference type="PANTHER" id="PTHR46609">
    <property type="entry name" value="EXONUCLEASE, PHAGE-TYPE/RECB, C-TERMINAL DOMAIN-CONTAINING PROTEIN"/>
    <property type="match status" value="1"/>
</dbReference>
<feature type="region of interest" description="Disordered" evidence="1">
    <location>
        <begin position="986"/>
        <end position="1005"/>
    </location>
</feature>
<dbReference type="AlphaFoldDB" id="A0AA89BWH0"/>
<sequence length="1033" mass="116202">MRLIDNLCALCSNLNGSYSGFSVENSVDLRLQENYCHLNYITDHSFRGDTLRFLKQKSDGWFIARSEATVTGSTLNSALGLDSLKSQQEHYDCNILGKDRQEPSSQIKEKMKYGTENELHAVAKLVSKVLPVFFPTLIYSEVSCIKKAQNGVSFVISPDGLCENSMTDHDSAKNFAVEIKCPYPATPGTYKLPVYYSIPRYYIPQILSEMFALNVENLIFACYSKESTVVMIAKFDSDLWSMVQREIEKVYQRRSRPVKKSEGVPALKRRTELYIERNVKFLGEFQSVKGTECTGRTSIIDDPYCTHQNTMIGSQNRIVSELKEALVESTNVFKTAYQLNRTKASELLGFIISDLDRMSSPGQIQAVPFAFGLKGYSLPTDILRSMLEHVISECTKAGLCSSLEELKEVVDIEVKSSSGITVGKKKSDDSIHASYRIVKMINDWKEGKYRQEQKKNKSKDINSSETDILSTLPVNVVENLPEEILDEVLTNEDESSSGIPVGLPTDSLDGIGVALRVAEDMASNGRTDNESEMSERRPSNQVETKLNLTRNDCVSMLEVLRTSKSKKTWDMSAESFCQLFTNAETKEELVAVIRPIMTKLNQHTQESDLRIRLSENKHQIVSKLSRILGDGSIQASPARKLKKSPSKLSFITKAVLRKIPKEIISSLYSENIFPERAKEWYGKSPFGEEIRIKGLTGTGNWYSMPEYNVSTGNYLLMILDSYHQICGARRLVCQNGIPLKGVKREAFAKVALESESNGCQLSMAMVNDLIDKQNIAFACATFSEQVADALESIGEYSTAEFCRLIDMWYRADDDPGLSALDRCKYRLQLKEWLLDGISFYEFPPPGAYIKGIPVVLFEGLLTNIQRKIQLYAFYKSGTYNVRSVGSLDIENFFGTFQDLDPKGTGVLRPDDIPAAISVSVELLDGKLDPNRGFEMETSRAKVYPTKKILTTSNSVCIDRKVSEGIRRDFKSIEAIDHAFDLPERARRKPKRKCATVSKPDEPAKGCHPVRKFHKRDESKILPHVRRGLSISDI</sequence>
<dbReference type="InterPro" id="IPR011604">
    <property type="entry name" value="PDDEXK-like_dom_sf"/>
</dbReference>
<comment type="caution">
    <text evidence="3">The sequence shown here is derived from an EMBL/GenBank/DDBJ whole genome shotgun (WGS) entry which is preliminary data.</text>
</comment>
<feature type="domain" description="YqaJ viral recombinase" evidence="2">
    <location>
        <begin position="61"/>
        <end position="210"/>
    </location>
</feature>
<evidence type="ECO:0000313" key="4">
    <source>
        <dbReference type="Proteomes" id="UP001186944"/>
    </source>
</evidence>
<proteinExistence type="predicted"/>
<protein>
    <recommendedName>
        <fullName evidence="2">YqaJ viral recombinase domain-containing protein</fullName>
    </recommendedName>
</protein>
<dbReference type="Proteomes" id="UP001186944">
    <property type="component" value="Unassembled WGS sequence"/>
</dbReference>
<dbReference type="EMBL" id="VSWD01000013">
    <property type="protein sequence ID" value="KAK3085103.1"/>
    <property type="molecule type" value="Genomic_DNA"/>
</dbReference>
<reference evidence="3" key="1">
    <citation type="submission" date="2019-08" db="EMBL/GenBank/DDBJ databases">
        <title>The improved chromosome-level genome for the pearl oyster Pinctada fucata martensii using PacBio sequencing and Hi-C.</title>
        <authorList>
            <person name="Zheng Z."/>
        </authorList>
    </citation>
    <scope>NUCLEOTIDE SEQUENCE</scope>
    <source>
        <strain evidence="3">ZZ-2019</strain>
        <tissue evidence="3">Adductor muscle</tissue>
    </source>
</reference>
<evidence type="ECO:0000313" key="3">
    <source>
        <dbReference type="EMBL" id="KAK3085103.1"/>
    </source>
</evidence>
<accession>A0AA89BWH0</accession>
<dbReference type="Pfam" id="PF09588">
    <property type="entry name" value="YqaJ"/>
    <property type="match status" value="1"/>
</dbReference>
<dbReference type="InterPro" id="IPR051703">
    <property type="entry name" value="NF-kappa-B_Signaling_Reg"/>
</dbReference>